<gene>
    <name evidence="1" type="ORF">O6H91_16G006900</name>
</gene>
<accession>A0ACC2B9J9</accession>
<reference evidence="2" key="1">
    <citation type="journal article" date="2024" name="Proc. Natl. Acad. Sci. U.S.A.">
        <title>Extraordinary preservation of gene collinearity over three hundred million years revealed in homosporous lycophytes.</title>
        <authorList>
            <person name="Li C."/>
            <person name="Wickell D."/>
            <person name="Kuo L.Y."/>
            <person name="Chen X."/>
            <person name="Nie B."/>
            <person name="Liao X."/>
            <person name="Peng D."/>
            <person name="Ji J."/>
            <person name="Jenkins J."/>
            <person name="Williams M."/>
            <person name="Shu S."/>
            <person name="Plott C."/>
            <person name="Barry K."/>
            <person name="Rajasekar S."/>
            <person name="Grimwood J."/>
            <person name="Han X."/>
            <person name="Sun S."/>
            <person name="Hou Z."/>
            <person name="He W."/>
            <person name="Dai G."/>
            <person name="Sun C."/>
            <person name="Schmutz J."/>
            <person name="Leebens-Mack J.H."/>
            <person name="Li F.W."/>
            <person name="Wang L."/>
        </authorList>
    </citation>
    <scope>NUCLEOTIDE SEQUENCE [LARGE SCALE GENOMIC DNA]</scope>
    <source>
        <strain evidence="2">cv. PW_Plant_1</strain>
    </source>
</reference>
<name>A0ACC2B9J9_DIPCM</name>
<evidence type="ECO:0000313" key="1">
    <source>
        <dbReference type="EMBL" id="KAJ7526443.1"/>
    </source>
</evidence>
<proteinExistence type="predicted"/>
<sequence length="887" mass="99179">MTTLTIAQQQQHRLPDADGESEDVRIIRDVLSIQHVPVVGSMQWDQLQKILQMLVQRMSAQALRLDRAEEEGKLYKDELELCKNNIKEIQYSKESEQKWTKLIEERLGDLQQGLDATNSSLSHAVLPIQNLDLEFLQNLPLRVDTLEETAKNVNSLTVEMRETFNEQMENEAKHREEEMVGRRLQNLSDQVEELHQDFLEQTEKLHDLEVQHEQLKSLLQQTSKAQAYDLEALQKYCRNLRADFEMKPLLEFNGKGSEKDPPEPEKATPGLETAISELQSRLQKKADIESVEQLIRATQSTKEAVDKVLITVNDLQVRMSTRRASVTSASSRRGSRLSISSVSNQDSQNIGGKENRPLLDTGLFDGSLQKVKDDLMLLTAQVASKADRTALDDVNFRVVLLDGQNQLKGTTSFGDNQMNEDGGSGYKENQADESPLKYLKELLSRKVDRDELLHLQGVLQNQSSNEGLKELREDVDDLIGSVHALADRSDLSVLLSKRVDQIVNPAATVSGGNSQQDGLQAAINEHATRIMEYADMLLQMEAMLSSKADVAGLLALKAAIQELQQRRKTRGASIQLPAISSNANVKQTSSSILPEEMKEALKGHERMLEQLLKGVLIMSGQYEHYAPFTEQTEGTIVLKPVAGDSEDSLHLEASVSHSPLQEELPNEFQLSTINEAEVIGNRETDGSKENLSSLIVSSATADYEQLSTALEEALLQNRIQAKENAVTAAEWFQHYGAMEPKMEQVDASLSKLQDGLVLKADKIDVQKIARLVHEILHQPDRALFTGRPLLGFKCMSCDRPLEKLNPYRADYVPINMMPKQVLPMLSAERIFAPQDRKEISSPGSPKNALSKDDKDSSLGYLQSPYTAPLPRRAYSAGQAQKPSLIKK</sequence>
<evidence type="ECO:0000313" key="2">
    <source>
        <dbReference type="Proteomes" id="UP001162992"/>
    </source>
</evidence>
<protein>
    <submittedName>
        <fullName evidence="1">Uncharacterized protein</fullName>
    </submittedName>
</protein>
<organism evidence="1 2">
    <name type="scientific">Diphasiastrum complanatum</name>
    <name type="common">Issler's clubmoss</name>
    <name type="synonym">Lycopodium complanatum</name>
    <dbReference type="NCBI Taxonomy" id="34168"/>
    <lineage>
        <taxon>Eukaryota</taxon>
        <taxon>Viridiplantae</taxon>
        <taxon>Streptophyta</taxon>
        <taxon>Embryophyta</taxon>
        <taxon>Tracheophyta</taxon>
        <taxon>Lycopodiopsida</taxon>
        <taxon>Lycopodiales</taxon>
        <taxon>Lycopodiaceae</taxon>
        <taxon>Lycopodioideae</taxon>
        <taxon>Diphasiastrum</taxon>
    </lineage>
</organism>
<comment type="caution">
    <text evidence="1">The sequence shown here is derived from an EMBL/GenBank/DDBJ whole genome shotgun (WGS) entry which is preliminary data.</text>
</comment>
<dbReference type="EMBL" id="CM055107">
    <property type="protein sequence ID" value="KAJ7526443.1"/>
    <property type="molecule type" value="Genomic_DNA"/>
</dbReference>
<dbReference type="Proteomes" id="UP001162992">
    <property type="component" value="Chromosome 16"/>
</dbReference>
<keyword evidence="2" id="KW-1185">Reference proteome</keyword>